<gene>
    <name evidence="2" type="ORF">FHS03_004834</name>
</gene>
<evidence type="ECO:0000313" key="2">
    <source>
        <dbReference type="EMBL" id="MBB3121742.1"/>
    </source>
</evidence>
<keyword evidence="1" id="KW-0732">Signal</keyword>
<dbReference type="GO" id="GO:0009279">
    <property type="term" value="C:cell outer membrane"/>
    <property type="evidence" value="ECO:0007669"/>
    <property type="project" value="InterPro"/>
</dbReference>
<dbReference type="InterPro" id="IPR007939">
    <property type="entry name" value="Cu-R_B_prcur"/>
</dbReference>
<evidence type="ECO:0000256" key="1">
    <source>
        <dbReference type="SAM" id="SignalP"/>
    </source>
</evidence>
<organism evidence="2 3">
    <name type="scientific">Pseudoduganella violacea</name>
    <dbReference type="NCBI Taxonomy" id="1715466"/>
    <lineage>
        <taxon>Bacteria</taxon>
        <taxon>Pseudomonadati</taxon>
        <taxon>Pseudomonadota</taxon>
        <taxon>Betaproteobacteria</taxon>
        <taxon>Burkholderiales</taxon>
        <taxon>Oxalobacteraceae</taxon>
        <taxon>Telluria group</taxon>
        <taxon>Pseudoduganella</taxon>
    </lineage>
</organism>
<proteinExistence type="predicted"/>
<reference evidence="2 3" key="1">
    <citation type="submission" date="2020-08" db="EMBL/GenBank/DDBJ databases">
        <title>Genomic Encyclopedia of Type Strains, Phase III (KMG-III): the genomes of soil and plant-associated and newly described type strains.</title>
        <authorList>
            <person name="Whitman W."/>
        </authorList>
    </citation>
    <scope>NUCLEOTIDE SEQUENCE [LARGE SCALE GENOMIC DNA]</scope>
    <source>
        <strain evidence="2 3">CECT 8897</strain>
    </source>
</reference>
<dbReference type="EMBL" id="JACHXD010000019">
    <property type="protein sequence ID" value="MBB3121742.1"/>
    <property type="molecule type" value="Genomic_DNA"/>
</dbReference>
<keyword evidence="3" id="KW-1185">Reference proteome</keyword>
<evidence type="ECO:0000313" key="3">
    <source>
        <dbReference type="Proteomes" id="UP000541535"/>
    </source>
</evidence>
<feature type="signal peptide" evidence="1">
    <location>
        <begin position="1"/>
        <end position="21"/>
    </location>
</feature>
<feature type="chain" id="PRO_5031228625" evidence="1">
    <location>
        <begin position="22"/>
        <end position="267"/>
    </location>
</feature>
<name>A0A7W5BEM7_9BURK</name>
<protein>
    <submittedName>
        <fullName evidence="2">Copper resistance protein B</fullName>
    </submittedName>
</protein>
<dbReference type="Pfam" id="PF05275">
    <property type="entry name" value="CopB"/>
    <property type="match status" value="1"/>
</dbReference>
<accession>A0A7W5BEM7</accession>
<dbReference type="GO" id="GO:0006878">
    <property type="term" value="P:intracellular copper ion homeostasis"/>
    <property type="evidence" value="ECO:0007669"/>
    <property type="project" value="InterPro"/>
</dbReference>
<dbReference type="RefSeq" id="WP_229426382.1">
    <property type="nucleotide sequence ID" value="NZ_JACHXD010000019.1"/>
</dbReference>
<dbReference type="Proteomes" id="UP000541535">
    <property type="component" value="Unassembled WGS sequence"/>
</dbReference>
<sequence length="267" mass="29741">MKMYRLLCAVVLGAVSLPATWAQDGRVQDAPAVRDPHAYADAYALGVGQYAIGPQRLLHLADEHRFSSLLIDSLEWRRGGGDGSAAYEAQAWYGSDYNRLVLKAEGEVAKGRLHEARIELLWGHAIAPYWDAQLGVRKDHGPVPRRTWLALGLQGLAPYWFELDATVYVGGGGRTALRLNAEYELLLTQKWVLQPRTEWTAYGKADPAAGVGSGLSEGMLGLRLRYDLSRQLSPYVGVEWNRRFGGTAAAVERVRETRWVAGLRFWY</sequence>
<comment type="caution">
    <text evidence="2">The sequence shown here is derived from an EMBL/GenBank/DDBJ whole genome shotgun (WGS) entry which is preliminary data.</text>
</comment>
<dbReference type="AlphaFoldDB" id="A0A7W5BEM7"/>
<dbReference type="GO" id="GO:0005507">
    <property type="term" value="F:copper ion binding"/>
    <property type="evidence" value="ECO:0007669"/>
    <property type="project" value="InterPro"/>
</dbReference>